<feature type="region of interest" description="Disordered" evidence="1">
    <location>
        <begin position="32"/>
        <end position="54"/>
    </location>
</feature>
<dbReference type="AlphaFoldDB" id="A0A6A6NLD0"/>
<organism evidence="2 3">
    <name type="scientific">Lineolata rhizophorae</name>
    <dbReference type="NCBI Taxonomy" id="578093"/>
    <lineage>
        <taxon>Eukaryota</taxon>
        <taxon>Fungi</taxon>
        <taxon>Dikarya</taxon>
        <taxon>Ascomycota</taxon>
        <taxon>Pezizomycotina</taxon>
        <taxon>Dothideomycetes</taxon>
        <taxon>Dothideomycetes incertae sedis</taxon>
        <taxon>Lineolatales</taxon>
        <taxon>Lineolataceae</taxon>
        <taxon>Lineolata</taxon>
    </lineage>
</organism>
<evidence type="ECO:0000313" key="3">
    <source>
        <dbReference type="Proteomes" id="UP000799766"/>
    </source>
</evidence>
<dbReference type="EMBL" id="MU001707">
    <property type="protein sequence ID" value="KAF2452530.1"/>
    <property type="molecule type" value="Genomic_DNA"/>
</dbReference>
<dbReference type="Proteomes" id="UP000799766">
    <property type="component" value="Unassembled WGS sequence"/>
</dbReference>
<evidence type="ECO:0000256" key="1">
    <source>
        <dbReference type="SAM" id="MobiDB-lite"/>
    </source>
</evidence>
<protein>
    <submittedName>
        <fullName evidence="2">Uncharacterized protein</fullName>
    </submittedName>
</protein>
<proteinExistence type="predicted"/>
<keyword evidence="3" id="KW-1185">Reference proteome</keyword>
<name>A0A6A6NLD0_9PEZI</name>
<sequence>MYNVRFVKPTATEEEVYEACRKAKIDDGIVDREDSYESDASTRSPAGKSNASYGRVSFSRIPKSSCWTRRRLPSTQIM</sequence>
<evidence type="ECO:0000313" key="2">
    <source>
        <dbReference type="EMBL" id="KAF2452530.1"/>
    </source>
</evidence>
<gene>
    <name evidence="2" type="ORF">BDY21DRAFT_157196</name>
</gene>
<reference evidence="2" key="1">
    <citation type="journal article" date="2020" name="Stud. Mycol.">
        <title>101 Dothideomycetes genomes: a test case for predicting lifestyles and emergence of pathogens.</title>
        <authorList>
            <person name="Haridas S."/>
            <person name="Albert R."/>
            <person name="Binder M."/>
            <person name="Bloem J."/>
            <person name="Labutti K."/>
            <person name="Salamov A."/>
            <person name="Andreopoulos B."/>
            <person name="Baker S."/>
            <person name="Barry K."/>
            <person name="Bills G."/>
            <person name="Bluhm B."/>
            <person name="Cannon C."/>
            <person name="Castanera R."/>
            <person name="Culley D."/>
            <person name="Daum C."/>
            <person name="Ezra D."/>
            <person name="Gonzalez J."/>
            <person name="Henrissat B."/>
            <person name="Kuo A."/>
            <person name="Liang C."/>
            <person name="Lipzen A."/>
            <person name="Lutzoni F."/>
            <person name="Magnuson J."/>
            <person name="Mondo S."/>
            <person name="Nolan M."/>
            <person name="Ohm R."/>
            <person name="Pangilinan J."/>
            <person name="Park H.-J."/>
            <person name="Ramirez L."/>
            <person name="Alfaro M."/>
            <person name="Sun H."/>
            <person name="Tritt A."/>
            <person name="Yoshinaga Y."/>
            <person name="Zwiers L.-H."/>
            <person name="Turgeon B."/>
            <person name="Goodwin S."/>
            <person name="Spatafora J."/>
            <person name="Crous P."/>
            <person name="Grigoriev I."/>
        </authorList>
    </citation>
    <scope>NUCLEOTIDE SEQUENCE</scope>
    <source>
        <strain evidence="2">ATCC 16933</strain>
    </source>
</reference>
<feature type="compositionally biased region" description="Polar residues" evidence="1">
    <location>
        <begin position="38"/>
        <end position="52"/>
    </location>
</feature>
<accession>A0A6A6NLD0</accession>